<dbReference type="Pfam" id="PF03762">
    <property type="entry name" value="VOMI"/>
    <property type="match status" value="1"/>
</dbReference>
<reference evidence="2 3" key="1">
    <citation type="journal article" date="2016" name="Genome Biol. Evol.">
        <title>Gene Family Evolution Reflects Adaptation to Soil Environmental Stressors in the Genome of the Collembolan Orchesella cincta.</title>
        <authorList>
            <person name="Faddeeva-Vakhrusheva A."/>
            <person name="Derks M.F."/>
            <person name="Anvar S.Y."/>
            <person name="Agamennone V."/>
            <person name="Suring W."/>
            <person name="Smit S."/>
            <person name="van Straalen N.M."/>
            <person name="Roelofs D."/>
        </authorList>
    </citation>
    <scope>NUCLEOTIDE SEQUENCE [LARGE SCALE GENOMIC DNA]</scope>
    <source>
        <tissue evidence="2">Mixed pool</tissue>
    </source>
</reference>
<keyword evidence="3" id="KW-1185">Reference proteome</keyword>
<name>A0A1D2MH40_ORCCI</name>
<proteinExistence type="predicted"/>
<accession>A0A1D2MH40</accession>
<dbReference type="PANTHER" id="PTHR18841">
    <property type="entry name" value="VITELLINE MEMBRANE OUTER LAYER PROTEIN I-RELATED"/>
    <property type="match status" value="1"/>
</dbReference>
<organism evidence="2 3">
    <name type="scientific">Orchesella cincta</name>
    <name type="common">Springtail</name>
    <name type="synonym">Podura cincta</name>
    <dbReference type="NCBI Taxonomy" id="48709"/>
    <lineage>
        <taxon>Eukaryota</taxon>
        <taxon>Metazoa</taxon>
        <taxon>Ecdysozoa</taxon>
        <taxon>Arthropoda</taxon>
        <taxon>Hexapoda</taxon>
        <taxon>Collembola</taxon>
        <taxon>Entomobryomorpha</taxon>
        <taxon>Entomobryoidea</taxon>
        <taxon>Orchesellidae</taxon>
        <taxon>Orchesellinae</taxon>
        <taxon>Orchesella</taxon>
    </lineage>
</organism>
<dbReference type="GO" id="GO:0005615">
    <property type="term" value="C:extracellular space"/>
    <property type="evidence" value="ECO:0007669"/>
    <property type="project" value="TreeGrafter"/>
</dbReference>
<dbReference type="CDD" id="cd00220">
    <property type="entry name" value="VMO-I"/>
    <property type="match status" value="1"/>
</dbReference>
<gene>
    <name evidence="2" type="ORF">Ocin01_14470</name>
</gene>
<sequence length="237" mass="26227">MKMFSATSFALLSLIAVTAANINITSPPVTNWGLWGTFQRCPFGSYAQGFQLKTEPYQGLFTDDTALNSVKLFCGDPFRPDTAVITSTEGQFGSWGNIYSCFPGYLNGFQLRVEEYQGNSDDTATNNARFYCSNLPNPNDYVEGDGLSYGSWSQEQRCYSSQYICAIQTQVEPNMGDDDDTMLNNVRMECCDYLVTAPNGSVVQGNTETQKKSLPVILLAGSKPNFPQTDETENMPR</sequence>
<dbReference type="Proteomes" id="UP000094527">
    <property type="component" value="Unassembled WGS sequence"/>
</dbReference>
<dbReference type="InterPro" id="IPR005515">
    <property type="entry name" value="VOMI"/>
</dbReference>
<dbReference type="PANTHER" id="PTHR18841:SF0">
    <property type="entry name" value="VITELLINE MEMBRANE OUTER LAYER 1 HOMOLOG A-RELATED"/>
    <property type="match status" value="1"/>
</dbReference>
<evidence type="ECO:0000313" key="2">
    <source>
        <dbReference type="EMBL" id="ODM92212.1"/>
    </source>
</evidence>
<dbReference type="OrthoDB" id="6329319at2759"/>
<feature type="signal peptide" evidence="1">
    <location>
        <begin position="1"/>
        <end position="20"/>
    </location>
</feature>
<dbReference type="InterPro" id="IPR036706">
    <property type="entry name" value="VOMI_sf"/>
</dbReference>
<protein>
    <submittedName>
        <fullName evidence="2">Vitelline membrane outer layer protein 1</fullName>
    </submittedName>
</protein>
<dbReference type="AlphaFoldDB" id="A0A1D2MH40"/>
<dbReference type="SUPFAM" id="SSF51092">
    <property type="entry name" value="Vitelline membrane outer protein-I (VMO-I)"/>
    <property type="match status" value="1"/>
</dbReference>
<dbReference type="Gene3D" id="2.100.10.20">
    <property type="entry name" value="Vitelline membrane outer layer protein I (VOMI)"/>
    <property type="match status" value="1"/>
</dbReference>
<feature type="chain" id="PRO_5008904014" evidence="1">
    <location>
        <begin position="21"/>
        <end position="237"/>
    </location>
</feature>
<evidence type="ECO:0000256" key="1">
    <source>
        <dbReference type="SAM" id="SignalP"/>
    </source>
</evidence>
<dbReference type="OMA" id="WKEIKYC"/>
<evidence type="ECO:0000313" key="3">
    <source>
        <dbReference type="Proteomes" id="UP000094527"/>
    </source>
</evidence>
<dbReference type="STRING" id="48709.A0A1D2MH40"/>
<dbReference type="EMBL" id="LJIJ01001296">
    <property type="protein sequence ID" value="ODM92212.1"/>
    <property type="molecule type" value="Genomic_DNA"/>
</dbReference>
<comment type="caution">
    <text evidence="2">The sequence shown here is derived from an EMBL/GenBank/DDBJ whole genome shotgun (WGS) entry which is preliminary data.</text>
</comment>
<keyword evidence="1" id="KW-0732">Signal</keyword>